<evidence type="ECO:0000256" key="2">
    <source>
        <dbReference type="SAM" id="Phobius"/>
    </source>
</evidence>
<keyword evidence="2" id="KW-0812">Transmembrane</keyword>
<comment type="caution">
    <text evidence="3">The sequence shown here is derived from an EMBL/GenBank/DDBJ whole genome shotgun (WGS) entry which is preliminary data.</text>
</comment>
<dbReference type="EMBL" id="MU865061">
    <property type="protein sequence ID" value="KAK4458668.1"/>
    <property type="molecule type" value="Genomic_DNA"/>
</dbReference>
<feature type="compositionally biased region" description="Acidic residues" evidence="1">
    <location>
        <begin position="434"/>
        <end position="448"/>
    </location>
</feature>
<feature type="transmembrane region" description="Helical" evidence="2">
    <location>
        <begin position="606"/>
        <end position="625"/>
    </location>
</feature>
<reference evidence="3" key="2">
    <citation type="submission" date="2023-06" db="EMBL/GenBank/DDBJ databases">
        <authorList>
            <consortium name="Lawrence Berkeley National Laboratory"/>
            <person name="Mondo S.J."/>
            <person name="Hensen N."/>
            <person name="Bonometti L."/>
            <person name="Westerberg I."/>
            <person name="Brannstrom I.O."/>
            <person name="Guillou S."/>
            <person name="Cros-Aarteil S."/>
            <person name="Calhoun S."/>
            <person name="Haridas S."/>
            <person name="Kuo A."/>
            <person name="Pangilinan J."/>
            <person name="Riley R."/>
            <person name="Labutti K."/>
            <person name="Andreopoulos B."/>
            <person name="Lipzen A."/>
            <person name="Chen C."/>
            <person name="Yanf M."/>
            <person name="Daum C."/>
            <person name="Ng V."/>
            <person name="Clum A."/>
            <person name="Steindorff A."/>
            <person name="Ohm R."/>
            <person name="Martin F."/>
            <person name="Silar P."/>
            <person name="Natvig D."/>
            <person name="Lalanne C."/>
            <person name="Gautier V."/>
            <person name="Ament-Velasquez S.L."/>
            <person name="Kruys A."/>
            <person name="Hutchinson M.I."/>
            <person name="Powell A.J."/>
            <person name="Barry K."/>
            <person name="Miller A.N."/>
            <person name="Grigoriev I.V."/>
            <person name="Debuchy R."/>
            <person name="Gladieux P."/>
            <person name="Thoren M.H."/>
            <person name="Johannesson H."/>
        </authorList>
    </citation>
    <scope>NUCLEOTIDE SEQUENCE</scope>
    <source>
        <strain evidence="3">PSN324</strain>
    </source>
</reference>
<sequence length="639" mass="71206">MSVSAISTSSATGAQSRPAGGRRGGPTISVRKYGHNDFERFDEETARGTHLCVGSGSVGKVDVDVKYRWKQSQWGVLGDDKSPAGIVYLDLTFKQPHGYWLKSARVFVTLSEDSSTYALGKARRRDRVSARIRNSINPDYDLQLTEHYGPQFLTGTRTVQNVTKLNSLVPSIGAMGMFEVGGMGQASVKAQQRECRWVFKGTVRKPRDSDSLRTLEWELSENELDPAQPHKQDYQTAFAFEHNYRPVFMRVEVEGKLRSKSQNAKHKVAHNLLRFSSNPNKKDYSTLTHIDLREGKSFQKNLDPIATSLSRAMEMKNMLDPPLEVPGPTPAHFFQAGPDQSISTGKHQQQGHHTAPALQHDGSQASAAPELAGKTPHPQHQSLTESANYNLGPEDIGNRSDLAEVVLLRTLRRHQTARRNRPDLAAHVRLEEMRDNDDNDSTPEDSDADVQTSVGSSTLVNSQRSSFSTEQQQQHQKQQKEQEQLEQQLPKTNKQDPTEPTLSDILNSTTTPSALRYLVKFVLWFQRTAAAKTPKPPPKLEPQKGASDSPNKESESTPKGVGGQFTEQYEEPLKQRDPSIPPELAMPLFLIAWFALQLIGNSHLITGISAALMMVVGLWAVYISFGARRRLQPLFTKSV</sequence>
<feature type="compositionally biased region" description="Polar residues" evidence="1">
    <location>
        <begin position="338"/>
        <end position="352"/>
    </location>
</feature>
<gene>
    <name evidence="3" type="ORF">QBC42DRAFT_314040</name>
</gene>
<keyword evidence="2" id="KW-1133">Transmembrane helix</keyword>
<evidence type="ECO:0000313" key="3">
    <source>
        <dbReference type="EMBL" id="KAK4458668.1"/>
    </source>
</evidence>
<dbReference type="AlphaFoldDB" id="A0AAV9HGB2"/>
<protein>
    <submittedName>
        <fullName evidence="3">Uncharacterized protein</fullName>
    </submittedName>
</protein>
<organism evidence="3 4">
    <name type="scientific">Cladorrhinum samala</name>
    <dbReference type="NCBI Taxonomy" id="585594"/>
    <lineage>
        <taxon>Eukaryota</taxon>
        <taxon>Fungi</taxon>
        <taxon>Dikarya</taxon>
        <taxon>Ascomycota</taxon>
        <taxon>Pezizomycotina</taxon>
        <taxon>Sordariomycetes</taxon>
        <taxon>Sordariomycetidae</taxon>
        <taxon>Sordariales</taxon>
        <taxon>Podosporaceae</taxon>
        <taxon>Cladorrhinum</taxon>
    </lineage>
</organism>
<feature type="compositionally biased region" description="Polar residues" evidence="1">
    <location>
        <begin position="449"/>
        <end position="469"/>
    </location>
</feature>
<accession>A0AAV9HGB2</accession>
<evidence type="ECO:0000313" key="4">
    <source>
        <dbReference type="Proteomes" id="UP001321749"/>
    </source>
</evidence>
<feature type="compositionally biased region" description="Polar residues" evidence="1">
    <location>
        <begin position="378"/>
        <end position="389"/>
    </location>
</feature>
<feature type="compositionally biased region" description="Basic and acidic residues" evidence="1">
    <location>
        <begin position="420"/>
        <end position="433"/>
    </location>
</feature>
<reference evidence="3" key="1">
    <citation type="journal article" date="2023" name="Mol. Phylogenet. Evol.">
        <title>Genome-scale phylogeny and comparative genomics of the fungal order Sordariales.</title>
        <authorList>
            <person name="Hensen N."/>
            <person name="Bonometti L."/>
            <person name="Westerberg I."/>
            <person name="Brannstrom I.O."/>
            <person name="Guillou S."/>
            <person name="Cros-Aarteil S."/>
            <person name="Calhoun S."/>
            <person name="Haridas S."/>
            <person name="Kuo A."/>
            <person name="Mondo S."/>
            <person name="Pangilinan J."/>
            <person name="Riley R."/>
            <person name="LaButti K."/>
            <person name="Andreopoulos B."/>
            <person name="Lipzen A."/>
            <person name="Chen C."/>
            <person name="Yan M."/>
            <person name="Daum C."/>
            <person name="Ng V."/>
            <person name="Clum A."/>
            <person name="Steindorff A."/>
            <person name="Ohm R.A."/>
            <person name="Martin F."/>
            <person name="Silar P."/>
            <person name="Natvig D.O."/>
            <person name="Lalanne C."/>
            <person name="Gautier V."/>
            <person name="Ament-Velasquez S.L."/>
            <person name="Kruys A."/>
            <person name="Hutchinson M.I."/>
            <person name="Powell A.J."/>
            <person name="Barry K."/>
            <person name="Miller A.N."/>
            <person name="Grigoriev I.V."/>
            <person name="Debuchy R."/>
            <person name="Gladieux P."/>
            <person name="Hiltunen Thoren M."/>
            <person name="Johannesson H."/>
        </authorList>
    </citation>
    <scope>NUCLEOTIDE SEQUENCE</scope>
    <source>
        <strain evidence="3">PSN324</strain>
    </source>
</reference>
<feature type="compositionally biased region" description="Polar residues" evidence="1">
    <location>
        <begin position="498"/>
        <end position="507"/>
    </location>
</feature>
<feature type="region of interest" description="Disordered" evidence="1">
    <location>
        <begin position="1"/>
        <end position="29"/>
    </location>
</feature>
<keyword evidence="2" id="KW-0472">Membrane</keyword>
<feature type="region of interest" description="Disordered" evidence="1">
    <location>
        <begin position="320"/>
        <end position="397"/>
    </location>
</feature>
<feature type="compositionally biased region" description="Polar residues" evidence="1">
    <location>
        <begin position="1"/>
        <end position="15"/>
    </location>
</feature>
<proteinExistence type="predicted"/>
<evidence type="ECO:0000256" key="1">
    <source>
        <dbReference type="SAM" id="MobiDB-lite"/>
    </source>
</evidence>
<name>A0AAV9HGB2_9PEZI</name>
<feature type="region of interest" description="Disordered" evidence="1">
    <location>
        <begin position="532"/>
        <end position="565"/>
    </location>
</feature>
<keyword evidence="4" id="KW-1185">Reference proteome</keyword>
<dbReference type="Proteomes" id="UP001321749">
    <property type="component" value="Unassembled WGS sequence"/>
</dbReference>
<feature type="region of interest" description="Disordered" evidence="1">
    <location>
        <begin position="416"/>
        <end position="507"/>
    </location>
</feature>